<dbReference type="Proteomes" id="UP000715441">
    <property type="component" value="Unassembled WGS sequence"/>
</dbReference>
<protein>
    <submittedName>
        <fullName evidence="2">DUF1330 domain-containing protein</fullName>
    </submittedName>
</protein>
<dbReference type="PANTHER" id="PTHR41521:SF4">
    <property type="entry name" value="BLR0684 PROTEIN"/>
    <property type="match status" value="1"/>
</dbReference>
<keyword evidence="3" id="KW-1185">Reference proteome</keyword>
<dbReference type="EMBL" id="JAAXLS010000029">
    <property type="protein sequence ID" value="NKQ56951.1"/>
    <property type="molecule type" value="Genomic_DNA"/>
</dbReference>
<evidence type="ECO:0000259" key="1">
    <source>
        <dbReference type="Pfam" id="PF07045"/>
    </source>
</evidence>
<comment type="caution">
    <text evidence="2">The sequence shown here is derived from an EMBL/GenBank/DDBJ whole genome shotgun (WGS) entry which is preliminary data.</text>
</comment>
<dbReference type="RefSeq" id="WP_168519980.1">
    <property type="nucleotide sequence ID" value="NZ_JAAXLS010000029.1"/>
</dbReference>
<name>A0ABX1JCI2_9PSEU</name>
<evidence type="ECO:0000313" key="2">
    <source>
        <dbReference type="EMBL" id="NKQ56951.1"/>
    </source>
</evidence>
<dbReference type="Gene3D" id="3.30.70.100">
    <property type="match status" value="1"/>
</dbReference>
<dbReference type="PANTHER" id="PTHR41521">
    <property type="match status" value="1"/>
</dbReference>
<accession>A0ABX1JCI2</accession>
<dbReference type="SUPFAM" id="SSF54909">
    <property type="entry name" value="Dimeric alpha+beta barrel"/>
    <property type="match status" value="1"/>
</dbReference>
<reference evidence="2 3" key="1">
    <citation type="submission" date="2020-04" db="EMBL/GenBank/DDBJ databases">
        <title>Novel species.</title>
        <authorList>
            <person name="Teo W.F.A."/>
            <person name="Lipun K."/>
            <person name="Srisuk N."/>
            <person name="Duangmal K."/>
        </authorList>
    </citation>
    <scope>NUCLEOTIDE SEQUENCE [LARGE SCALE GENOMIC DNA]</scope>
    <source>
        <strain evidence="2 3">K13G38</strain>
    </source>
</reference>
<organism evidence="2 3">
    <name type="scientific">Amycolatopsis acididurans</name>
    <dbReference type="NCBI Taxonomy" id="2724524"/>
    <lineage>
        <taxon>Bacteria</taxon>
        <taxon>Bacillati</taxon>
        <taxon>Actinomycetota</taxon>
        <taxon>Actinomycetes</taxon>
        <taxon>Pseudonocardiales</taxon>
        <taxon>Pseudonocardiaceae</taxon>
        <taxon>Amycolatopsis</taxon>
    </lineage>
</organism>
<proteinExistence type="predicted"/>
<feature type="domain" description="DUF1330" evidence="1">
    <location>
        <begin position="6"/>
        <end position="93"/>
    </location>
</feature>
<dbReference type="InterPro" id="IPR011008">
    <property type="entry name" value="Dimeric_a/b-barrel"/>
</dbReference>
<dbReference type="InterPro" id="IPR010753">
    <property type="entry name" value="DUF1330"/>
</dbReference>
<evidence type="ECO:0000313" key="3">
    <source>
        <dbReference type="Proteomes" id="UP000715441"/>
    </source>
</evidence>
<gene>
    <name evidence="2" type="ORF">HFP15_29195</name>
</gene>
<dbReference type="Pfam" id="PF07045">
    <property type="entry name" value="DUF1330"/>
    <property type="match status" value="1"/>
</dbReference>
<sequence>MSAPHFLLALMNKHDAETFAQYQAGAVQTLSAYEMAPVAVTSAIEVEEGELEANMLVLIRFSDEDEFRRWWTSSEYAKVQPLREKSAETVFAITFPGALELPSGAAPA</sequence>